<dbReference type="InterPro" id="IPR050267">
    <property type="entry name" value="Anti-sigma-factor_SerPK"/>
</dbReference>
<dbReference type="SUPFAM" id="SSF55874">
    <property type="entry name" value="ATPase domain of HSP90 chaperone/DNA topoisomerase II/histidine kinase"/>
    <property type="match status" value="1"/>
</dbReference>
<dbReference type="PANTHER" id="PTHR35526">
    <property type="entry name" value="ANTI-SIGMA-F FACTOR RSBW-RELATED"/>
    <property type="match status" value="1"/>
</dbReference>
<keyword evidence="3" id="KW-0614">Plasmid</keyword>
<reference evidence="3" key="1">
    <citation type="submission" date="2013-09" db="EMBL/GenBank/DDBJ databases">
        <title>Complete nucleotide sequence of Streptomyces linear plasmid pFRL3.</title>
        <authorList>
            <person name="Chen Z."/>
            <person name="Fang P."/>
            <person name="Qin Z."/>
        </authorList>
    </citation>
    <scope>NUCLEOTIDE SEQUENCE</scope>
    <source>
        <plasmid evidence="3">pFRL3</plasmid>
    </source>
</reference>
<dbReference type="CDD" id="cd16936">
    <property type="entry name" value="HATPase_RsbW-like"/>
    <property type="match status" value="1"/>
</dbReference>
<geneLocation type="plasmid" evidence="3">
    <name>pFRL3</name>
</geneLocation>
<dbReference type="Gene3D" id="3.30.565.10">
    <property type="entry name" value="Histidine kinase-like ATPase, C-terminal domain"/>
    <property type="match status" value="1"/>
</dbReference>
<evidence type="ECO:0000259" key="2">
    <source>
        <dbReference type="Pfam" id="PF13581"/>
    </source>
</evidence>
<dbReference type="InterPro" id="IPR003594">
    <property type="entry name" value="HATPase_dom"/>
</dbReference>
<accession>V9Z6T2</accession>
<sequence>MTSATCSGTGTMVHESAADPDQLAEIYLREQDGMLVGHLIPSQVTLSELRDRVGEFLKSAGTDSDVAEIAVLAVSELVGNAVRACDEGVPVIADAHVSKEGVVVGITDPEPSRLPTPSAVPLDNAEADSGRGLAMLEVLGVDITVELTPFSKRVVCTIPLP</sequence>
<evidence type="ECO:0000313" key="3">
    <source>
        <dbReference type="EMBL" id="AHE39091.1"/>
    </source>
</evidence>
<keyword evidence="1" id="KW-0418">Kinase</keyword>
<protein>
    <submittedName>
        <fullName evidence="3">Putative regulatory protein</fullName>
    </submittedName>
</protein>
<dbReference type="AlphaFoldDB" id="V9Z6T2"/>
<dbReference type="EMBL" id="KF602048">
    <property type="protein sequence ID" value="AHE39091.1"/>
    <property type="molecule type" value="Genomic_DNA"/>
</dbReference>
<organism evidence="3">
    <name type="scientific">Streptomyces sp. FR1</name>
    <dbReference type="NCBI Taxonomy" id="349971"/>
    <lineage>
        <taxon>Bacteria</taxon>
        <taxon>Bacillati</taxon>
        <taxon>Actinomycetota</taxon>
        <taxon>Actinomycetes</taxon>
        <taxon>Kitasatosporales</taxon>
        <taxon>Streptomycetaceae</taxon>
        <taxon>Streptomyces</taxon>
    </lineage>
</organism>
<name>V9Z6T2_9ACTN</name>
<keyword evidence="1" id="KW-0723">Serine/threonine-protein kinase</keyword>
<proteinExistence type="predicted"/>
<dbReference type="InterPro" id="IPR036890">
    <property type="entry name" value="HATPase_C_sf"/>
</dbReference>
<evidence type="ECO:0000256" key="1">
    <source>
        <dbReference type="ARBA" id="ARBA00022527"/>
    </source>
</evidence>
<dbReference type="RefSeq" id="WP_024126472.1">
    <property type="nucleotide sequence ID" value="NC_023283.1"/>
</dbReference>
<dbReference type="Pfam" id="PF13581">
    <property type="entry name" value="HATPase_c_2"/>
    <property type="match status" value="1"/>
</dbReference>
<gene>
    <name evidence="3" type="ORF">pFRL3_314</name>
</gene>
<dbReference type="GO" id="GO:0004674">
    <property type="term" value="F:protein serine/threonine kinase activity"/>
    <property type="evidence" value="ECO:0007669"/>
    <property type="project" value="UniProtKB-KW"/>
</dbReference>
<keyword evidence="1" id="KW-0808">Transferase</keyword>
<dbReference type="PANTHER" id="PTHR35526:SF3">
    <property type="entry name" value="ANTI-SIGMA-F FACTOR RSBW"/>
    <property type="match status" value="1"/>
</dbReference>
<feature type="domain" description="Histidine kinase/HSP90-like ATPase" evidence="2">
    <location>
        <begin position="45"/>
        <end position="143"/>
    </location>
</feature>